<dbReference type="OrthoDB" id="4775621at2"/>
<sequence length="105" mass="11175">MSTPPVPRQPATSPGQSAVPPQYTAPQQPAAAPHQPSAGMQPSAVPQPSVPPTVRRPVADSPWASHRPAGTERATSRLRRVVEGLPDWEPLPPGEMLVRRPGSDR</sequence>
<name>A0A5P2APK7_STRVZ</name>
<feature type="compositionally biased region" description="Low complexity" evidence="1">
    <location>
        <begin position="18"/>
        <end position="47"/>
    </location>
</feature>
<dbReference type="RefSeq" id="WP_150264607.1">
    <property type="nucleotide sequence ID" value="NZ_CP029194.1"/>
</dbReference>
<reference evidence="2 3" key="1">
    <citation type="submission" date="2018-05" db="EMBL/GenBank/DDBJ databases">
        <title>Streptomyces venezuelae.</title>
        <authorList>
            <person name="Kim W."/>
            <person name="Lee N."/>
            <person name="Cho B.-K."/>
        </authorList>
    </citation>
    <scope>NUCLEOTIDE SEQUENCE [LARGE SCALE GENOMIC DNA]</scope>
    <source>
        <strain evidence="2 3">ATCC 15068</strain>
    </source>
</reference>
<organism evidence="2 3">
    <name type="scientific">Streptomyces venezuelae</name>
    <dbReference type="NCBI Taxonomy" id="54571"/>
    <lineage>
        <taxon>Bacteria</taxon>
        <taxon>Bacillati</taxon>
        <taxon>Actinomycetota</taxon>
        <taxon>Actinomycetes</taxon>
        <taxon>Kitasatosporales</taxon>
        <taxon>Streptomycetaceae</taxon>
        <taxon>Streptomyces</taxon>
    </lineage>
</organism>
<dbReference type="Proteomes" id="UP000324106">
    <property type="component" value="Chromosome"/>
</dbReference>
<protein>
    <submittedName>
        <fullName evidence="2">Uncharacterized protein</fullName>
    </submittedName>
</protein>
<feature type="region of interest" description="Disordered" evidence="1">
    <location>
        <begin position="1"/>
        <end position="105"/>
    </location>
</feature>
<evidence type="ECO:0000313" key="3">
    <source>
        <dbReference type="Proteomes" id="UP000324106"/>
    </source>
</evidence>
<evidence type="ECO:0000313" key="2">
    <source>
        <dbReference type="EMBL" id="QES18791.1"/>
    </source>
</evidence>
<dbReference type="EMBL" id="CP029194">
    <property type="protein sequence ID" value="QES18791.1"/>
    <property type="molecule type" value="Genomic_DNA"/>
</dbReference>
<gene>
    <name evidence="2" type="ORF">DEJ46_06575</name>
</gene>
<dbReference type="AlphaFoldDB" id="A0A5P2APK7"/>
<proteinExistence type="predicted"/>
<accession>A0A5P2APK7</accession>
<evidence type="ECO:0000256" key="1">
    <source>
        <dbReference type="SAM" id="MobiDB-lite"/>
    </source>
</evidence>